<proteinExistence type="predicted"/>
<feature type="compositionally biased region" description="Low complexity" evidence="1">
    <location>
        <begin position="349"/>
        <end position="372"/>
    </location>
</feature>
<dbReference type="AlphaFoldDB" id="A0ABD5PW97"/>
<feature type="compositionally biased region" description="Acidic residues" evidence="1">
    <location>
        <begin position="322"/>
        <end position="348"/>
    </location>
</feature>
<dbReference type="GeneID" id="73046208"/>
<dbReference type="InterPro" id="IPR013783">
    <property type="entry name" value="Ig-like_fold"/>
</dbReference>
<protein>
    <submittedName>
        <fullName evidence="3">LEA type 2 family protein</fullName>
    </submittedName>
</protein>
<keyword evidence="4" id="KW-1185">Reference proteome</keyword>
<dbReference type="Gene3D" id="2.60.40.10">
    <property type="entry name" value="Immunoglobulins"/>
    <property type="match status" value="2"/>
</dbReference>
<feature type="domain" description="Water stress and hypersensitive response" evidence="2">
    <location>
        <begin position="189"/>
        <end position="308"/>
    </location>
</feature>
<dbReference type="Proteomes" id="UP001595945">
    <property type="component" value="Unassembled WGS sequence"/>
</dbReference>
<dbReference type="EMBL" id="JBHSHT010000001">
    <property type="protein sequence ID" value="MFC4822752.1"/>
    <property type="molecule type" value="Genomic_DNA"/>
</dbReference>
<feature type="domain" description="Water stress and hypersensitive response" evidence="2">
    <location>
        <begin position="42"/>
        <end position="160"/>
    </location>
</feature>
<evidence type="ECO:0000256" key="1">
    <source>
        <dbReference type="SAM" id="MobiDB-lite"/>
    </source>
</evidence>
<organism evidence="3 4">
    <name type="scientific">Halorussus aquaticus</name>
    <dbReference type="NCBI Taxonomy" id="2953748"/>
    <lineage>
        <taxon>Archaea</taxon>
        <taxon>Methanobacteriati</taxon>
        <taxon>Methanobacteriota</taxon>
        <taxon>Stenosarchaea group</taxon>
        <taxon>Halobacteria</taxon>
        <taxon>Halobacteriales</taxon>
        <taxon>Haladaptataceae</taxon>
        <taxon>Halorussus</taxon>
    </lineage>
</organism>
<reference evidence="3 4" key="1">
    <citation type="journal article" date="2019" name="Int. J. Syst. Evol. Microbiol.">
        <title>The Global Catalogue of Microorganisms (GCM) 10K type strain sequencing project: providing services to taxonomists for standard genome sequencing and annotation.</title>
        <authorList>
            <consortium name="The Broad Institute Genomics Platform"/>
            <consortium name="The Broad Institute Genome Sequencing Center for Infectious Disease"/>
            <person name="Wu L."/>
            <person name="Ma J."/>
        </authorList>
    </citation>
    <scope>NUCLEOTIDE SEQUENCE [LARGE SCALE GENOMIC DNA]</scope>
    <source>
        <strain evidence="3 4">XZYJ18</strain>
    </source>
</reference>
<dbReference type="SUPFAM" id="SSF117070">
    <property type="entry name" value="LEA14-like"/>
    <property type="match status" value="2"/>
</dbReference>
<feature type="compositionally biased region" description="Low complexity" evidence="1">
    <location>
        <begin position="380"/>
        <end position="395"/>
    </location>
</feature>
<dbReference type="InterPro" id="IPR004864">
    <property type="entry name" value="LEA_2"/>
</dbReference>
<name>A0ABD5PW97_9EURY</name>
<dbReference type="Pfam" id="PF03168">
    <property type="entry name" value="LEA_2"/>
    <property type="match status" value="2"/>
</dbReference>
<dbReference type="SMART" id="SM00769">
    <property type="entry name" value="WHy"/>
    <property type="match status" value="2"/>
</dbReference>
<evidence type="ECO:0000313" key="4">
    <source>
        <dbReference type="Proteomes" id="UP001595945"/>
    </source>
</evidence>
<comment type="caution">
    <text evidence="3">The sequence shown here is derived from an EMBL/GenBank/DDBJ whole genome shotgun (WGS) entry which is preliminary data.</text>
</comment>
<sequence length="405" mass="43168">MAGMLTSALLGSKLRVLLTLLLTVGVVVGGGLTLGVLGTPSVTSTQNSFGNVTDETTEIRTELVVENPNPVGVNLGGVSVSYDVRMNDVAMATGTKNGLSFDSGNNTVEFSTQMDNDEIPTWWASHVRNGERTTLRVDASVRSNTLGRTVQAPPVKRQISTDVISQFNSSESRPIDANQPLVSDPVGYVNETSGRWGEVTKSETPIDMRFTVYNAKRLPMAVTELGYTINMNNVTVGNGSSQTGHLIEGRTTETIETRTAIRNQRLDEWWVSHLENEQVTHLRIDFYAKIELGGETVRVPLDGMTYTETIETDIFGTKGESDDASDASEATADGEETGSNETTGDESTDTTATTGDGTATTPDGGTVTTADETTTDSDGDVTSTSDGETTTTDDGLLARNPSGVR</sequence>
<feature type="region of interest" description="Disordered" evidence="1">
    <location>
        <begin position="312"/>
        <end position="405"/>
    </location>
</feature>
<evidence type="ECO:0000259" key="2">
    <source>
        <dbReference type="SMART" id="SM00769"/>
    </source>
</evidence>
<dbReference type="InterPro" id="IPR013990">
    <property type="entry name" value="WHy-dom"/>
</dbReference>
<accession>A0ABD5PW97</accession>
<gene>
    <name evidence="3" type="ORF">ACFO9K_00605</name>
</gene>
<dbReference type="RefSeq" id="WP_254267728.1">
    <property type="nucleotide sequence ID" value="NZ_CP100400.1"/>
</dbReference>
<evidence type="ECO:0000313" key="3">
    <source>
        <dbReference type="EMBL" id="MFC4822752.1"/>
    </source>
</evidence>